<organism evidence="1">
    <name type="scientific">marine sediment metagenome</name>
    <dbReference type="NCBI Taxonomy" id="412755"/>
    <lineage>
        <taxon>unclassified sequences</taxon>
        <taxon>metagenomes</taxon>
        <taxon>ecological metagenomes</taxon>
    </lineage>
</organism>
<dbReference type="EMBL" id="LAZR01057823">
    <property type="protein sequence ID" value="KKK71240.1"/>
    <property type="molecule type" value="Genomic_DNA"/>
</dbReference>
<evidence type="ECO:0000313" key="1">
    <source>
        <dbReference type="EMBL" id="KKK71240.1"/>
    </source>
</evidence>
<sequence>MAYFGKRPHSNNLCYQSYQLQGSLHILALETKPAVMILCRKHRYKKAK</sequence>
<reference evidence="1" key="1">
    <citation type="journal article" date="2015" name="Nature">
        <title>Complex archaea that bridge the gap between prokaryotes and eukaryotes.</title>
        <authorList>
            <person name="Spang A."/>
            <person name="Saw J.H."/>
            <person name="Jorgensen S.L."/>
            <person name="Zaremba-Niedzwiedzka K."/>
            <person name="Martijn J."/>
            <person name="Lind A.E."/>
            <person name="van Eijk R."/>
            <person name="Schleper C."/>
            <person name="Guy L."/>
            <person name="Ettema T.J."/>
        </authorList>
    </citation>
    <scope>NUCLEOTIDE SEQUENCE</scope>
</reference>
<gene>
    <name evidence="1" type="ORF">LCGC14_2915910</name>
</gene>
<name>A0A0F8YC28_9ZZZZ</name>
<protein>
    <submittedName>
        <fullName evidence="1">Uncharacterized protein</fullName>
    </submittedName>
</protein>
<proteinExistence type="predicted"/>
<comment type="caution">
    <text evidence="1">The sequence shown here is derived from an EMBL/GenBank/DDBJ whole genome shotgun (WGS) entry which is preliminary data.</text>
</comment>
<dbReference type="AlphaFoldDB" id="A0A0F8YC28"/>
<accession>A0A0F8YC28</accession>